<feature type="domain" description="Cell envelope-related transcriptional attenuator" evidence="4">
    <location>
        <begin position="104"/>
        <end position="268"/>
    </location>
</feature>
<feature type="transmembrane region" description="Helical" evidence="3">
    <location>
        <begin position="39"/>
        <end position="63"/>
    </location>
</feature>
<comment type="similarity">
    <text evidence="1">Belongs to the LytR/CpsA/Psr (LCP) family.</text>
</comment>
<feature type="compositionally biased region" description="Polar residues" evidence="2">
    <location>
        <begin position="14"/>
        <end position="25"/>
    </location>
</feature>
<evidence type="ECO:0000313" key="7">
    <source>
        <dbReference type="Proteomes" id="UP000247790"/>
    </source>
</evidence>
<evidence type="ECO:0000313" key="6">
    <source>
        <dbReference type="EMBL" id="QKS56335.1"/>
    </source>
</evidence>
<keyword evidence="3" id="KW-0812">Transmembrane</keyword>
<accession>A0A2V4WIQ5</accession>
<keyword evidence="3" id="KW-0472">Membrane</keyword>
<protein>
    <submittedName>
        <fullName evidence="6">LCP family protein</fullName>
    </submittedName>
    <submittedName>
        <fullName evidence="5">LytR family transcriptional attenuator</fullName>
    </submittedName>
</protein>
<dbReference type="AlphaFoldDB" id="A0A2V4WIQ5"/>
<reference evidence="6 8" key="2">
    <citation type="submission" date="2020-06" db="EMBL/GenBank/DDBJ databases">
        <title>Complete genome of Paenibacillus barcinonensis KACC11450.</title>
        <authorList>
            <person name="Kim M."/>
            <person name="Park Y.-J."/>
            <person name="Shin J.-H."/>
        </authorList>
    </citation>
    <scope>NUCLEOTIDE SEQUENCE [LARGE SCALE GENOMIC DNA]</scope>
    <source>
        <strain evidence="6 8">KACC11450</strain>
    </source>
</reference>
<keyword evidence="3" id="KW-1133">Transmembrane helix</keyword>
<sequence length="353" mass="38998">MNSNSNGLPPRRQASISSGTSGNRNSKGKQPKKKKRMKGFVKFVLSILVISILVGGGYVYWVYNQVANTGIDKPVPPGMSATTKPLTMLLLGTDNRPETGTFLSDVVMVAALNPNTKTATVVSLPRDTRIQLDGYKSNKLNAYYPRFKTQEKTSGKKAEDQMKEMMGQYLGVDINYTTVINFQAFRDAVNAVGGVDVTVDKNMCYRDTADNTDINLKAGPQHLDGKEALDFVRYRKSNCKPKTAESNDFDRNKRQNQVMNAMLDQMKSLGGITKIGKVIGAVDKNMTTDVESEQMKNFIATYWNISTADVHFTPVTGEWRSPYVYINETELANAKQALQDTLAGNVKATTTAQ</sequence>
<dbReference type="EMBL" id="CP054614">
    <property type="protein sequence ID" value="QKS56335.1"/>
    <property type="molecule type" value="Genomic_DNA"/>
</dbReference>
<evidence type="ECO:0000259" key="4">
    <source>
        <dbReference type="Pfam" id="PF03816"/>
    </source>
</evidence>
<evidence type="ECO:0000313" key="8">
    <source>
        <dbReference type="Proteomes" id="UP000509327"/>
    </source>
</evidence>
<dbReference type="Gene3D" id="3.40.630.190">
    <property type="entry name" value="LCP protein"/>
    <property type="match status" value="1"/>
</dbReference>
<evidence type="ECO:0000313" key="5">
    <source>
        <dbReference type="EMBL" id="PYE47414.1"/>
    </source>
</evidence>
<feature type="region of interest" description="Disordered" evidence="2">
    <location>
        <begin position="1"/>
        <end position="34"/>
    </location>
</feature>
<dbReference type="Pfam" id="PF03816">
    <property type="entry name" value="LytR_cpsA_psr"/>
    <property type="match status" value="1"/>
</dbReference>
<evidence type="ECO:0000256" key="3">
    <source>
        <dbReference type="SAM" id="Phobius"/>
    </source>
</evidence>
<dbReference type="PANTHER" id="PTHR33392:SF6">
    <property type="entry name" value="POLYISOPRENYL-TEICHOIC ACID--PEPTIDOGLYCAN TEICHOIC ACID TRANSFERASE TAGU"/>
    <property type="match status" value="1"/>
</dbReference>
<dbReference type="RefSeq" id="WP_110897962.1">
    <property type="nucleotide sequence ID" value="NZ_CP054614.1"/>
</dbReference>
<dbReference type="EMBL" id="QJSW01000013">
    <property type="protein sequence ID" value="PYE47414.1"/>
    <property type="molecule type" value="Genomic_DNA"/>
</dbReference>
<dbReference type="PANTHER" id="PTHR33392">
    <property type="entry name" value="POLYISOPRENYL-TEICHOIC ACID--PEPTIDOGLYCAN TEICHOIC ACID TRANSFERASE TAGU"/>
    <property type="match status" value="1"/>
</dbReference>
<dbReference type="Proteomes" id="UP000247790">
    <property type="component" value="Unassembled WGS sequence"/>
</dbReference>
<gene>
    <name evidence="5" type="ORF">DFQ00_1135</name>
    <name evidence="6" type="ORF">HUB98_08285</name>
</gene>
<name>A0A2V4WIQ5_PAEBA</name>
<dbReference type="Proteomes" id="UP000509327">
    <property type="component" value="Chromosome"/>
</dbReference>
<evidence type="ECO:0000256" key="2">
    <source>
        <dbReference type="SAM" id="MobiDB-lite"/>
    </source>
</evidence>
<dbReference type="InterPro" id="IPR004474">
    <property type="entry name" value="LytR_CpsA_psr"/>
</dbReference>
<proteinExistence type="inferred from homology"/>
<dbReference type="OrthoDB" id="27330at2"/>
<reference evidence="5 7" key="1">
    <citation type="submission" date="2018-06" db="EMBL/GenBank/DDBJ databases">
        <title>Genomic Encyclopedia of Type Strains, Phase III (KMG-III): the genomes of soil and plant-associated and newly described type strains.</title>
        <authorList>
            <person name="Whitman W."/>
        </authorList>
    </citation>
    <scope>NUCLEOTIDE SEQUENCE [LARGE SCALE GENOMIC DNA]</scope>
    <source>
        <strain evidence="5 7">CECT 7022</strain>
    </source>
</reference>
<keyword evidence="8" id="KW-1185">Reference proteome</keyword>
<dbReference type="NCBIfam" id="TIGR00350">
    <property type="entry name" value="lytR_cpsA_psr"/>
    <property type="match status" value="1"/>
</dbReference>
<evidence type="ECO:0000256" key="1">
    <source>
        <dbReference type="ARBA" id="ARBA00006068"/>
    </source>
</evidence>
<organism evidence="5 7">
    <name type="scientific">Paenibacillus barcinonensis</name>
    <dbReference type="NCBI Taxonomy" id="198119"/>
    <lineage>
        <taxon>Bacteria</taxon>
        <taxon>Bacillati</taxon>
        <taxon>Bacillota</taxon>
        <taxon>Bacilli</taxon>
        <taxon>Bacillales</taxon>
        <taxon>Paenibacillaceae</taxon>
        <taxon>Paenibacillus</taxon>
    </lineage>
</organism>
<dbReference type="InterPro" id="IPR050922">
    <property type="entry name" value="LytR/CpsA/Psr_CW_biosynth"/>
</dbReference>